<protein>
    <submittedName>
        <fullName evidence="1">Uncharacterized protein</fullName>
    </submittedName>
</protein>
<dbReference type="OrthoDB" id="980385at2"/>
<sequence>MNINKLILFLLIPISCFSQINSEKYIIDDDGIIVEKFEESNQNDNKYNVDNKIYTVGKSFVFSYYYQNVDGKKFLIAKGKEIKKENYSIFDWKFIEVEKQNEETVKNVILKPILGNPFKDNDPDFNQTGISYEYPMNNNRSLTMEVTGAIENEMNAWIHPPRGKFFQILEINPFPYIKTPYEIGNKWNWKLEIGDHWSDKRWLEWKGGIENNYEYEIIDKKNILTKLGNLDCYIVKANAKSRIGETELVSYYNPTFGFVKLEYKNIDGSKTILELEKVE</sequence>
<evidence type="ECO:0000313" key="2">
    <source>
        <dbReference type="Proteomes" id="UP000198596"/>
    </source>
</evidence>
<keyword evidence="2" id="KW-1185">Reference proteome</keyword>
<dbReference type="RefSeq" id="WP_091204093.1">
    <property type="nucleotide sequence ID" value="NZ_FONQ01000004.1"/>
</dbReference>
<dbReference type="EMBL" id="FONQ01000004">
    <property type="protein sequence ID" value="SFE83218.1"/>
    <property type="molecule type" value="Genomic_DNA"/>
</dbReference>
<reference evidence="2" key="1">
    <citation type="submission" date="2016-10" db="EMBL/GenBank/DDBJ databases">
        <authorList>
            <person name="Varghese N."/>
            <person name="Submissions S."/>
        </authorList>
    </citation>
    <scope>NUCLEOTIDE SEQUENCE [LARGE SCALE GENOMIC DNA]</scope>
    <source>
        <strain evidence="2">CGMCC 1.9227</strain>
    </source>
</reference>
<gene>
    <name evidence="1" type="ORF">SAMN04488131_104172</name>
</gene>
<dbReference type="Proteomes" id="UP000198596">
    <property type="component" value="Unassembled WGS sequence"/>
</dbReference>
<organism evidence="1 2">
    <name type="scientific">Flavobacterium xueshanense</name>
    <dbReference type="NCBI Taxonomy" id="935223"/>
    <lineage>
        <taxon>Bacteria</taxon>
        <taxon>Pseudomonadati</taxon>
        <taxon>Bacteroidota</taxon>
        <taxon>Flavobacteriia</taxon>
        <taxon>Flavobacteriales</taxon>
        <taxon>Flavobacteriaceae</taxon>
        <taxon>Flavobacterium</taxon>
    </lineage>
</organism>
<evidence type="ECO:0000313" key="1">
    <source>
        <dbReference type="EMBL" id="SFE83218.1"/>
    </source>
</evidence>
<name>A0A1I2DRX9_9FLAO</name>
<proteinExistence type="predicted"/>
<accession>A0A1I2DRX9</accession>
<dbReference type="AlphaFoldDB" id="A0A1I2DRX9"/>